<dbReference type="InterPro" id="IPR051085">
    <property type="entry name" value="MB_O-acyltransferase"/>
</dbReference>
<comment type="caution">
    <text evidence="8">The sequence shown here is derived from an EMBL/GenBank/DDBJ whole genome shotgun (WGS) entry which is preliminary data.</text>
</comment>
<feature type="non-terminal residue" evidence="8">
    <location>
        <position position="1"/>
    </location>
</feature>
<feature type="transmembrane region" description="Helical" evidence="7">
    <location>
        <begin position="85"/>
        <end position="105"/>
    </location>
</feature>
<comment type="subcellular location">
    <subcellularLocation>
        <location evidence="1">Cell membrane</location>
        <topology evidence="1">Multi-pass membrane protein</topology>
    </subcellularLocation>
</comment>
<keyword evidence="3" id="KW-1003">Cell membrane</keyword>
<dbReference type="InterPro" id="IPR028362">
    <property type="entry name" value="AlgI"/>
</dbReference>
<evidence type="ECO:0000256" key="1">
    <source>
        <dbReference type="ARBA" id="ARBA00004651"/>
    </source>
</evidence>
<dbReference type="GO" id="GO:0005886">
    <property type="term" value="C:plasma membrane"/>
    <property type="evidence" value="ECO:0007669"/>
    <property type="project" value="UniProtKB-SubCell"/>
</dbReference>
<dbReference type="Pfam" id="PF03062">
    <property type="entry name" value="MBOAT"/>
    <property type="match status" value="1"/>
</dbReference>
<dbReference type="InterPro" id="IPR004299">
    <property type="entry name" value="MBOAT_fam"/>
</dbReference>
<keyword evidence="6 7" id="KW-0472">Membrane</keyword>
<feature type="transmembrane region" description="Helical" evidence="7">
    <location>
        <begin position="170"/>
        <end position="200"/>
    </location>
</feature>
<evidence type="ECO:0000256" key="6">
    <source>
        <dbReference type="ARBA" id="ARBA00023136"/>
    </source>
</evidence>
<evidence type="ECO:0000256" key="7">
    <source>
        <dbReference type="SAM" id="Phobius"/>
    </source>
</evidence>
<dbReference type="GO" id="GO:0016746">
    <property type="term" value="F:acyltransferase activity"/>
    <property type="evidence" value="ECO:0007669"/>
    <property type="project" value="InterPro"/>
</dbReference>
<dbReference type="PANTHER" id="PTHR13285">
    <property type="entry name" value="ACYLTRANSFERASE"/>
    <property type="match status" value="1"/>
</dbReference>
<sequence>NGKVKVQKNIINLATYVSLFPQLIAGPIVRYQTVEKELDDRVHSFKNFAYGIRRFSIGLAKKVLIANALGELCTKAFALNETTVIFYWIFGISYMLQLYFDFSAYSDMAIGLGRIFGFNFPENFNYPYISKSITEFWRRWHISLSTWFKDYVYIPLGGNRDGKYKQIRNILIVWLLTGIWHGANWTFLIWGLLFGILLIIEKIFLNKFMEKLPSFIRRIYVLFIVMILFVIFNSDNMSVALINIKGLF</sequence>
<evidence type="ECO:0000256" key="5">
    <source>
        <dbReference type="ARBA" id="ARBA00022989"/>
    </source>
</evidence>
<proteinExistence type="inferred from homology"/>
<dbReference type="PIRSF" id="PIRSF016636">
    <property type="entry name" value="AlgI_DltB"/>
    <property type="match status" value="1"/>
</dbReference>
<accession>K1SDG4</accession>
<feature type="transmembrane region" description="Helical" evidence="7">
    <location>
        <begin position="220"/>
        <end position="244"/>
    </location>
</feature>
<comment type="similarity">
    <text evidence="2">Belongs to the membrane-bound acyltransferase family.</text>
</comment>
<dbReference type="EMBL" id="AJWZ01006788">
    <property type="protein sequence ID" value="EKC58792.1"/>
    <property type="molecule type" value="Genomic_DNA"/>
</dbReference>
<name>K1SDG4_9ZZZZ</name>
<evidence type="ECO:0000313" key="8">
    <source>
        <dbReference type="EMBL" id="EKC58792.1"/>
    </source>
</evidence>
<reference evidence="8" key="1">
    <citation type="journal article" date="2013" name="Environ. Microbiol.">
        <title>Microbiota from the distal guts of lean and obese adolescents exhibit partial functional redundancy besides clear differences in community structure.</title>
        <authorList>
            <person name="Ferrer M."/>
            <person name="Ruiz A."/>
            <person name="Lanza F."/>
            <person name="Haange S.B."/>
            <person name="Oberbach A."/>
            <person name="Till H."/>
            <person name="Bargiela R."/>
            <person name="Campoy C."/>
            <person name="Segura M.T."/>
            <person name="Richter M."/>
            <person name="von Bergen M."/>
            <person name="Seifert J."/>
            <person name="Suarez A."/>
        </authorList>
    </citation>
    <scope>NUCLEOTIDE SEQUENCE</scope>
</reference>
<protein>
    <submittedName>
        <fullName evidence="8">Membrane protein involved in D-alanine export</fullName>
    </submittedName>
</protein>
<keyword evidence="4 7" id="KW-0812">Transmembrane</keyword>
<organism evidence="8">
    <name type="scientific">human gut metagenome</name>
    <dbReference type="NCBI Taxonomy" id="408170"/>
    <lineage>
        <taxon>unclassified sequences</taxon>
        <taxon>metagenomes</taxon>
        <taxon>organismal metagenomes</taxon>
    </lineage>
</organism>
<evidence type="ECO:0000256" key="2">
    <source>
        <dbReference type="ARBA" id="ARBA00010323"/>
    </source>
</evidence>
<keyword evidence="5 7" id="KW-1133">Transmembrane helix</keyword>
<dbReference type="PANTHER" id="PTHR13285:SF18">
    <property type="entry name" value="PROTEIN-CYSTEINE N-PALMITOYLTRANSFERASE RASP"/>
    <property type="match status" value="1"/>
</dbReference>
<dbReference type="PIRSF" id="PIRSF500217">
    <property type="entry name" value="AlgI"/>
    <property type="match status" value="1"/>
</dbReference>
<evidence type="ECO:0000256" key="3">
    <source>
        <dbReference type="ARBA" id="ARBA00022475"/>
    </source>
</evidence>
<dbReference type="InterPro" id="IPR024194">
    <property type="entry name" value="Ac/AlaTfrase_AlgI/DltB"/>
</dbReference>
<dbReference type="AlphaFoldDB" id="K1SDG4"/>
<feature type="non-terminal residue" evidence="8">
    <location>
        <position position="248"/>
    </location>
</feature>
<dbReference type="GO" id="GO:0042121">
    <property type="term" value="P:alginic acid biosynthetic process"/>
    <property type="evidence" value="ECO:0007669"/>
    <property type="project" value="InterPro"/>
</dbReference>
<evidence type="ECO:0000256" key="4">
    <source>
        <dbReference type="ARBA" id="ARBA00022692"/>
    </source>
</evidence>
<gene>
    <name evidence="8" type="ORF">OBE_09815</name>
</gene>